<organism evidence="5">
    <name type="scientific">uncultured Thiotrichaceae bacterium</name>
    <dbReference type="NCBI Taxonomy" id="298394"/>
    <lineage>
        <taxon>Bacteria</taxon>
        <taxon>Pseudomonadati</taxon>
        <taxon>Pseudomonadota</taxon>
        <taxon>Gammaproteobacteria</taxon>
        <taxon>Thiotrichales</taxon>
        <taxon>Thiotrichaceae</taxon>
        <taxon>environmental samples</taxon>
    </lineage>
</organism>
<keyword evidence="2" id="KW-0626">Porin</keyword>
<comment type="similarity">
    <text evidence="1">Belongs to the outer membrane OOP (TC 1.B.6) superfamily. OmpA family.</text>
</comment>
<keyword evidence="2" id="KW-0812">Transmembrane</keyword>
<proteinExistence type="inferred from homology"/>
<keyword evidence="2" id="KW-0406">Ion transport</keyword>
<keyword evidence="2" id="KW-0813">Transport</keyword>
<dbReference type="GO" id="GO:0015288">
    <property type="term" value="F:porin activity"/>
    <property type="evidence" value="ECO:0007669"/>
    <property type="project" value="UniProtKB-KW"/>
</dbReference>
<dbReference type="InterPro" id="IPR011250">
    <property type="entry name" value="OMP/PagP_B-barrel"/>
</dbReference>
<evidence type="ECO:0000256" key="3">
    <source>
        <dbReference type="SAM" id="SignalP"/>
    </source>
</evidence>
<evidence type="ECO:0000313" key="5">
    <source>
        <dbReference type="EMBL" id="CAA6830496.1"/>
    </source>
</evidence>
<protein>
    <recommendedName>
        <fullName evidence="4">Outer membrane protein OmpA-like transmembrane domain-containing protein</fullName>
    </recommendedName>
</protein>
<accession>A0A6S6UB68</accession>
<dbReference type="Gene3D" id="2.40.160.20">
    <property type="match status" value="1"/>
</dbReference>
<reference evidence="5" key="1">
    <citation type="submission" date="2020-01" db="EMBL/GenBank/DDBJ databases">
        <authorList>
            <person name="Meier V. D."/>
            <person name="Meier V D."/>
        </authorList>
    </citation>
    <scope>NUCLEOTIDE SEQUENCE</scope>
    <source>
        <strain evidence="5">HLG_WM_MAG_09</strain>
    </source>
</reference>
<keyword evidence="3" id="KW-0732">Signal</keyword>
<dbReference type="GO" id="GO:0009279">
    <property type="term" value="C:cell outer membrane"/>
    <property type="evidence" value="ECO:0007669"/>
    <property type="project" value="InterPro"/>
</dbReference>
<dbReference type="GO" id="GO:0046930">
    <property type="term" value="C:pore complex"/>
    <property type="evidence" value="ECO:0007669"/>
    <property type="project" value="UniProtKB-KW"/>
</dbReference>
<dbReference type="Pfam" id="PF01389">
    <property type="entry name" value="OmpA_membrane"/>
    <property type="match status" value="1"/>
</dbReference>
<evidence type="ECO:0000256" key="1">
    <source>
        <dbReference type="ARBA" id="ARBA00005710"/>
    </source>
</evidence>
<dbReference type="SUPFAM" id="SSF56925">
    <property type="entry name" value="OMPA-like"/>
    <property type="match status" value="1"/>
</dbReference>
<feature type="domain" description="Outer membrane protein OmpA-like transmembrane" evidence="4">
    <location>
        <begin position="45"/>
        <end position="199"/>
    </location>
</feature>
<dbReference type="InterPro" id="IPR000498">
    <property type="entry name" value="OmpA-like_TM_dom"/>
</dbReference>
<gene>
    <name evidence="5" type="ORF">HELGO_WM25291</name>
</gene>
<sequence length="203" mass="21758">MKHFIGKTLLISTACFAGAAQAGGDYLQGWGVAPQTRFYAGGNLGVAQNSEYDDNGTAGKLYGGLRYGRYLGAEVGYALMGEVETPGEGRIAPTLNNETDGIYAAAMGYLPVAHRTELFGKAGVMKWNSDYSTKYSKENNDIGYENSSSSDDGTSPLIGIGAQYHMNPNMFFRGEWERVLGAGNDDNETDIDLLTVGVTLSTF</sequence>
<feature type="signal peptide" evidence="3">
    <location>
        <begin position="1"/>
        <end position="22"/>
    </location>
</feature>
<feature type="chain" id="PRO_5028357108" description="Outer membrane protein OmpA-like transmembrane domain-containing protein" evidence="3">
    <location>
        <begin position="23"/>
        <end position="203"/>
    </location>
</feature>
<dbReference type="EMBL" id="CACVAT010000593">
    <property type="protein sequence ID" value="CAA6830496.1"/>
    <property type="molecule type" value="Genomic_DNA"/>
</dbReference>
<evidence type="ECO:0000259" key="4">
    <source>
        <dbReference type="Pfam" id="PF01389"/>
    </source>
</evidence>
<evidence type="ECO:0000256" key="2">
    <source>
        <dbReference type="ARBA" id="ARBA00023114"/>
    </source>
</evidence>
<dbReference type="AlphaFoldDB" id="A0A6S6UB68"/>
<name>A0A6S6UB68_9GAMM</name>